<sequence length="386" mass="39425">MDAYDTGSDARHGLDGPGGAPEPVGGAESGGGSESREGSESGAGLDSAGGMRSAGASESGGATESASATESGGASESAGSSETRGAGETTGAPETDGAAESAGPTDAAGAPDPARAHRIAEVPGPRPEAEATVPDSGADSGAHNRADGGPTAGGAGSGPLTVVVTDTFPEPRGGVAALSFRYRIAAALAVAVVSVVVFVHIGMVFLHVAPSNTLTKAHGKAIDDWIYPEFEQNWKLFAPNPLQQNIAVQVRAEVKTADGGVRTTGWYDLSAEDGRAIDANPVPSHTQQNELRRAWDFFVATHDASNRATGTRGSLAETYMRRIVVLRLDRDDAAGKGGTITQVQVRSSTTNVPPPPWSTERVSNQPMYRMLPWWPVTAADTAGGAE</sequence>
<keyword evidence="2" id="KW-0812">Transmembrane</keyword>
<reference evidence="3 4" key="1">
    <citation type="journal article" date="2015" name="Int. J. Syst. Evol. Microbiol.">
        <title>Streptomyces gilvifuscus sp. nov., an actinomycete that produces antibacterial compounds isolated from soil.</title>
        <authorList>
            <person name="Nguyen T.M."/>
            <person name="Kim J."/>
        </authorList>
    </citation>
    <scope>NUCLEOTIDE SEQUENCE [LARGE SCALE GENOMIC DNA]</scope>
    <source>
        <strain evidence="3 4">T113</strain>
    </source>
</reference>
<comment type="caution">
    <text evidence="3">The sequence shown here is derived from an EMBL/GenBank/DDBJ whole genome shotgun (WGS) entry which is preliminary data.</text>
</comment>
<organism evidence="3 4">
    <name type="scientific">Streptomyces gilvifuscus</name>
    <dbReference type="NCBI Taxonomy" id="1550617"/>
    <lineage>
        <taxon>Bacteria</taxon>
        <taxon>Bacillati</taxon>
        <taxon>Actinomycetota</taxon>
        <taxon>Actinomycetes</taxon>
        <taxon>Kitasatosporales</taxon>
        <taxon>Streptomycetaceae</taxon>
        <taxon>Streptomyces</taxon>
    </lineage>
</organism>
<dbReference type="Proteomes" id="UP001221328">
    <property type="component" value="Unassembled WGS sequence"/>
</dbReference>
<evidence type="ECO:0000256" key="2">
    <source>
        <dbReference type="SAM" id="Phobius"/>
    </source>
</evidence>
<feature type="transmembrane region" description="Helical" evidence="2">
    <location>
        <begin position="184"/>
        <end position="206"/>
    </location>
</feature>
<feature type="region of interest" description="Disordered" evidence="1">
    <location>
        <begin position="1"/>
        <end position="158"/>
    </location>
</feature>
<gene>
    <name evidence="3" type="ORF">PO587_23025</name>
</gene>
<name>A0ABT5FXW0_9ACTN</name>
<evidence type="ECO:0000313" key="3">
    <source>
        <dbReference type="EMBL" id="MDC2957343.1"/>
    </source>
</evidence>
<feature type="compositionally biased region" description="Low complexity" evidence="1">
    <location>
        <begin position="102"/>
        <end position="113"/>
    </location>
</feature>
<protein>
    <submittedName>
        <fullName evidence="3">DUF5819 family protein</fullName>
    </submittedName>
</protein>
<keyword evidence="2" id="KW-1133">Transmembrane helix</keyword>
<accession>A0ABT5FXW0</accession>
<dbReference type="Pfam" id="PF19136">
    <property type="entry name" value="DUF5819"/>
    <property type="match status" value="1"/>
</dbReference>
<keyword evidence="2" id="KW-0472">Membrane</keyword>
<feature type="compositionally biased region" description="Low complexity" evidence="1">
    <location>
        <begin position="40"/>
        <end position="87"/>
    </location>
</feature>
<proteinExistence type="predicted"/>
<dbReference type="InterPro" id="IPR043857">
    <property type="entry name" value="DUF5819"/>
</dbReference>
<evidence type="ECO:0000313" key="4">
    <source>
        <dbReference type="Proteomes" id="UP001221328"/>
    </source>
</evidence>
<dbReference type="EMBL" id="JAQOSK010000009">
    <property type="protein sequence ID" value="MDC2957343.1"/>
    <property type="molecule type" value="Genomic_DNA"/>
</dbReference>
<evidence type="ECO:0000256" key="1">
    <source>
        <dbReference type="SAM" id="MobiDB-lite"/>
    </source>
</evidence>
<keyword evidence="4" id="KW-1185">Reference proteome</keyword>